<dbReference type="InterPro" id="IPR029045">
    <property type="entry name" value="ClpP/crotonase-like_dom_sf"/>
</dbReference>
<name>A0A0G3XFU4_9SPHN</name>
<organism evidence="2 3">
    <name type="scientific">Croceicoccus naphthovorans</name>
    <dbReference type="NCBI Taxonomy" id="1348774"/>
    <lineage>
        <taxon>Bacteria</taxon>
        <taxon>Pseudomonadati</taxon>
        <taxon>Pseudomonadota</taxon>
        <taxon>Alphaproteobacteria</taxon>
        <taxon>Sphingomonadales</taxon>
        <taxon>Erythrobacteraceae</taxon>
        <taxon>Croceicoccus</taxon>
    </lineage>
</organism>
<dbReference type="Gene3D" id="1.10.12.10">
    <property type="entry name" value="Lyase 2-enoyl-coa Hydratase, Chain A, domain 2"/>
    <property type="match status" value="1"/>
</dbReference>
<gene>
    <name evidence="2" type="ORF">AB433_11265</name>
</gene>
<evidence type="ECO:0000313" key="3">
    <source>
        <dbReference type="Proteomes" id="UP000035287"/>
    </source>
</evidence>
<dbReference type="CDD" id="cd06558">
    <property type="entry name" value="crotonase-like"/>
    <property type="match status" value="1"/>
</dbReference>
<dbReference type="Gene3D" id="3.90.226.10">
    <property type="entry name" value="2-enoyl-CoA Hydratase, Chain A, domain 1"/>
    <property type="match status" value="1"/>
</dbReference>
<protein>
    <submittedName>
        <fullName evidence="2">Enoyl-CoA hydratase</fullName>
        <ecNumber evidence="2">4.2.1.17</ecNumber>
    </submittedName>
</protein>
<keyword evidence="3" id="KW-1185">Reference proteome</keyword>
<dbReference type="SUPFAM" id="SSF52096">
    <property type="entry name" value="ClpP/crotonase"/>
    <property type="match status" value="1"/>
</dbReference>
<sequence length="258" mass="26910">MSDVLRIEREGDVVTLTITRDERMNALTSALLIELREAMAGAVADGARAIVLTGEGRAFSSGADLQGDGIEPPCDLGELLEGAYNPLARAIADLSVPLIVAVNGAAVGAGMGFALAGDIVIAERSAYFLLAFANIGLVPDAGATWMVARSVGRARALELALLGEKITADAAKDMGLITRVVDDGTSLAEAQALAAKLAAGPSLALGQIRKQVAFALDHEFTESLAEEARNQKAAGFTEDFAEAVTAFREKRKPIFKGR</sequence>
<dbReference type="InterPro" id="IPR001753">
    <property type="entry name" value="Enoyl-CoA_hydra/iso"/>
</dbReference>
<evidence type="ECO:0000256" key="1">
    <source>
        <dbReference type="ARBA" id="ARBA00005254"/>
    </source>
</evidence>
<dbReference type="Pfam" id="PF00378">
    <property type="entry name" value="ECH_1"/>
    <property type="match status" value="1"/>
</dbReference>
<proteinExistence type="inferred from homology"/>
<dbReference type="PATRIC" id="fig|1348774.3.peg.2372"/>
<dbReference type="Proteomes" id="UP000035287">
    <property type="component" value="Chromosome"/>
</dbReference>
<dbReference type="KEGG" id="cna:AB433_11265"/>
<reference evidence="2 3" key="1">
    <citation type="submission" date="2015-06" db="EMBL/GenBank/DDBJ databases">
        <authorList>
            <person name="Zeng Y."/>
            <person name="Huang Y."/>
        </authorList>
    </citation>
    <scope>NUCLEOTIDE SEQUENCE [LARGE SCALE GENOMIC DNA]</scope>
    <source>
        <strain evidence="2 3">PQ-2</strain>
    </source>
</reference>
<dbReference type="AlphaFoldDB" id="A0A0G3XFU4"/>
<dbReference type="OrthoDB" id="9802898at2"/>
<dbReference type="PANTHER" id="PTHR43459">
    <property type="entry name" value="ENOYL-COA HYDRATASE"/>
    <property type="match status" value="1"/>
</dbReference>
<keyword evidence="2" id="KW-0456">Lyase</keyword>
<dbReference type="GO" id="GO:0004300">
    <property type="term" value="F:enoyl-CoA hydratase activity"/>
    <property type="evidence" value="ECO:0007669"/>
    <property type="project" value="UniProtKB-EC"/>
</dbReference>
<dbReference type="PANTHER" id="PTHR43459:SF1">
    <property type="entry name" value="EG:BACN32G11.4 PROTEIN"/>
    <property type="match status" value="1"/>
</dbReference>
<dbReference type="STRING" id="1348774.AB433_11265"/>
<accession>A0A0G3XFU4</accession>
<dbReference type="InterPro" id="IPR014748">
    <property type="entry name" value="Enoyl-CoA_hydra_C"/>
</dbReference>
<evidence type="ECO:0000313" key="2">
    <source>
        <dbReference type="EMBL" id="AKM10410.1"/>
    </source>
</evidence>
<comment type="similarity">
    <text evidence="1">Belongs to the enoyl-CoA hydratase/isomerase family.</text>
</comment>
<dbReference type="EMBL" id="CP011770">
    <property type="protein sequence ID" value="AKM10410.1"/>
    <property type="molecule type" value="Genomic_DNA"/>
</dbReference>
<dbReference type="RefSeq" id="WP_047821068.1">
    <property type="nucleotide sequence ID" value="NZ_CP011770.1"/>
</dbReference>
<dbReference type="EC" id="4.2.1.17" evidence="2"/>